<dbReference type="InterPro" id="IPR001441">
    <property type="entry name" value="UPP_synth-like"/>
</dbReference>
<keyword evidence="6" id="KW-1185">Reference proteome</keyword>
<dbReference type="STRING" id="3055.A0A2K3DMU4"/>
<dbReference type="GO" id="GO:0016765">
    <property type="term" value="F:transferase activity, transferring alkyl or aryl (other than methyl) groups"/>
    <property type="evidence" value="ECO:0007669"/>
    <property type="project" value="InterPro"/>
</dbReference>
<reference evidence="5 6" key="1">
    <citation type="journal article" date="2007" name="Science">
        <title>The Chlamydomonas genome reveals the evolution of key animal and plant functions.</title>
        <authorList>
            <person name="Merchant S.S."/>
            <person name="Prochnik S.E."/>
            <person name="Vallon O."/>
            <person name="Harris E.H."/>
            <person name="Karpowicz S.J."/>
            <person name="Witman G.B."/>
            <person name="Terry A."/>
            <person name="Salamov A."/>
            <person name="Fritz-Laylin L.K."/>
            <person name="Marechal-Drouard L."/>
            <person name="Marshall W.F."/>
            <person name="Qu L.H."/>
            <person name="Nelson D.R."/>
            <person name="Sanderfoot A.A."/>
            <person name="Spalding M.H."/>
            <person name="Kapitonov V.V."/>
            <person name="Ren Q."/>
            <person name="Ferris P."/>
            <person name="Lindquist E."/>
            <person name="Shapiro H."/>
            <person name="Lucas S.M."/>
            <person name="Grimwood J."/>
            <person name="Schmutz J."/>
            <person name="Cardol P."/>
            <person name="Cerutti H."/>
            <person name="Chanfreau G."/>
            <person name="Chen C.L."/>
            <person name="Cognat V."/>
            <person name="Croft M.T."/>
            <person name="Dent R."/>
            <person name="Dutcher S."/>
            <person name="Fernandez E."/>
            <person name="Fukuzawa H."/>
            <person name="Gonzalez-Ballester D."/>
            <person name="Gonzalez-Halphen D."/>
            <person name="Hallmann A."/>
            <person name="Hanikenne M."/>
            <person name="Hippler M."/>
            <person name="Inwood W."/>
            <person name="Jabbari K."/>
            <person name="Kalanon M."/>
            <person name="Kuras R."/>
            <person name="Lefebvre P.A."/>
            <person name="Lemaire S.D."/>
            <person name="Lobanov A.V."/>
            <person name="Lohr M."/>
            <person name="Manuell A."/>
            <person name="Meier I."/>
            <person name="Mets L."/>
            <person name="Mittag M."/>
            <person name="Mittelmeier T."/>
            <person name="Moroney J.V."/>
            <person name="Moseley J."/>
            <person name="Napoli C."/>
            <person name="Nedelcu A.M."/>
            <person name="Niyogi K."/>
            <person name="Novoselov S.V."/>
            <person name="Paulsen I.T."/>
            <person name="Pazour G."/>
            <person name="Purton S."/>
            <person name="Ral J.P."/>
            <person name="Riano-Pachon D.M."/>
            <person name="Riekhof W."/>
            <person name="Rymarquis L."/>
            <person name="Schroda M."/>
            <person name="Stern D."/>
            <person name="Umen J."/>
            <person name="Willows R."/>
            <person name="Wilson N."/>
            <person name="Zimmer S.L."/>
            <person name="Allmer J."/>
            <person name="Balk J."/>
            <person name="Bisova K."/>
            <person name="Chen C.J."/>
            <person name="Elias M."/>
            <person name="Gendler K."/>
            <person name="Hauser C."/>
            <person name="Lamb M.R."/>
            <person name="Ledford H."/>
            <person name="Long J.C."/>
            <person name="Minagawa J."/>
            <person name="Page M.D."/>
            <person name="Pan J."/>
            <person name="Pootakham W."/>
            <person name="Roje S."/>
            <person name="Rose A."/>
            <person name="Stahlberg E."/>
            <person name="Terauchi A.M."/>
            <person name="Yang P."/>
            <person name="Ball S."/>
            <person name="Bowler C."/>
            <person name="Dieckmann C.L."/>
            <person name="Gladyshev V.N."/>
            <person name="Green P."/>
            <person name="Jorgensen R."/>
            <person name="Mayfield S."/>
            <person name="Mueller-Roeber B."/>
            <person name="Rajamani S."/>
            <person name="Sayre R.T."/>
            <person name="Brokstein P."/>
            <person name="Dubchak I."/>
            <person name="Goodstein D."/>
            <person name="Hornick L."/>
            <person name="Huang Y.W."/>
            <person name="Jhaveri J."/>
            <person name="Luo Y."/>
            <person name="Martinez D."/>
            <person name="Ngau W.C."/>
            <person name="Otillar B."/>
            <person name="Poliakov A."/>
            <person name="Porter A."/>
            <person name="Szajkowski L."/>
            <person name="Werner G."/>
            <person name="Zhou K."/>
            <person name="Grigoriev I.V."/>
            <person name="Rokhsar D.S."/>
            <person name="Grossman A.R."/>
        </authorList>
    </citation>
    <scope>NUCLEOTIDE SEQUENCE [LARGE SCALE GENOMIC DNA]</scope>
    <source>
        <strain evidence="6">CC-503</strain>
    </source>
</reference>
<protein>
    <recommendedName>
        <fullName evidence="7">Alkyl transferase</fullName>
    </recommendedName>
</protein>
<keyword evidence="4" id="KW-0732">Signal</keyword>
<dbReference type="InterPro" id="IPR036424">
    <property type="entry name" value="UPP_synth-like_sf"/>
</dbReference>
<proteinExistence type="inferred from homology"/>
<dbReference type="PaxDb" id="3055-EDP08276"/>
<gene>
    <name evidence="5" type="ORF">CHLRE_06g263289v5</name>
</gene>
<dbReference type="InterPro" id="IPR018520">
    <property type="entry name" value="UPP_synth-like_CS"/>
</dbReference>
<dbReference type="AlphaFoldDB" id="A0A2K3DMU4"/>
<dbReference type="GO" id="GO:0005783">
    <property type="term" value="C:endoplasmic reticulum"/>
    <property type="evidence" value="ECO:0000318"/>
    <property type="project" value="GO_Central"/>
</dbReference>
<dbReference type="ExpressionAtlas" id="A0A2K3DMU4">
    <property type="expression patterns" value="baseline"/>
</dbReference>
<dbReference type="Gramene" id="PNW81855">
    <property type="protein sequence ID" value="PNW81855"/>
    <property type="gene ID" value="CHLRE_06g263289v5"/>
</dbReference>
<feature type="chain" id="PRO_5014446786" description="Alkyl transferase" evidence="4">
    <location>
        <begin position="41"/>
        <end position="462"/>
    </location>
</feature>
<evidence type="ECO:0000313" key="5">
    <source>
        <dbReference type="EMBL" id="PNW81855.1"/>
    </source>
</evidence>
<dbReference type="HAMAP" id="MF_01139">
    <property type="entry name" value="ISPT"/>
    <property type="match status" value="1"/>
</dbReference>
<dbReference type="GeneID" id="5721996"/>
<dbReference type="Gene3D" id="3.40.1180.10">
    <property type="entry name" value="Decaprenyl diphosphate synthase-like"/>
    <property type="match status" value="1"/>
</dbReference>
<feature type="region of interest" description="Disordered" evidence="3">
    <location>
        <begin position="392"/>
        <end position="429"/>
    </location>
</feature>
<evidence type="ECO:0000256" key="3">
    <source>
        <dbReference type="SAM" id="MobiDB-lite"/>
    </source>
</evidence>
<dbReference type="GO" id="GO:0016094">
    <property type="term" value="P:polyprenol biosynthetic process"/>
    <property type="evidence" value="ECO:0000318"/>
    <property type="project" value="GO_Central"/>
</dbReference>
<dbReference type="KEGG" id="cre:CHLRE_06g263289v5"/>
<comment type="similarity">
    <text evidence="1">Belongs to the UPP synthase family.</text>
</comment>
<accession>A0A2K3DMU4</accession>
<dbReference type="PANTHER" id="PTHR10291">
    <property type="entry name" value="DEHYDRODOLICHYL DIPHOSPHATE SYNTHASE FAMILY MEMBER"/>
    <property type="match status" value="1"/>
</dbReference>
<dbReference type="Proteomes" id="UP000006906">
    <property type="component" value="Chromosome 6"/>
</dbReference>
<organism evidence="5 6">
    <name type="scientific">Chlamydomonas reinhardtii</name>
    <name type="common">Chlamydomonas smithii</name>
    <dbReference type="NCBI Taxonomy" id="3055"/>
    <lineage>
        <taxon>Eukaryota</taxon>
        <taxon>Viridiplantae</taxon>
        <taxon>Chlorophyta</taxon>
        <taxon>core chlorophytes</taxon>
        <taxon>Chlorophyceae</taxon>
        <taxon>CS clade</taxon>
        <taxon>Chlamydomonadales</taxon>
        <taxon>Chlamydomonadaceae</taxon>
        <taxon>Chlamydomonas</taxon>
    </lineage>
</organism>
<evidence type="ECO:0008006" key="7">
    <source>
        <dbReference type="Google" id="ProtNLM"/>
    </source>
</evidence>
<evidence type="ECO:0000256" key="1">
    <source>
        <dbReference type="ARBA" id="ARBA00005432"/>
    </source>
</evidence>
<dbReference type="OrthoDB" id="4173905at2759"/>
<dbReference type="Pfam" id="PF01255">
    <property type="entry name" value="Prenyltransf"/>
    <property type="match status" value="1"/>
</dbReference>
<evidence type="ECO:0000256" key="2">
    <source>
        <dbReference type="ARBA" id="ARBA00022679"/>
    </source>
</evidence>
<dbReference type="InParanoid" id="A0A2K3DMU4"/>
<evidence type="ECO:0000256" key="4">
    <source>
        <dbReference type="SAM" id="SignalP"/>
    </source>
</evidence>
<dbReference type="CDD" id="cd00475">
    <property type="entry name" value="Cis_IPPS"/>
    <property type="match status" value="1"/>
</dbReference>
<feature type="region of interest" description="Disordered" evidence="3">
    <location>
        <begin position="326"/>
        <end position="359"/>
    </location>
</feature>
<name>A0A2K3DMU4_CHLRE</name>
<feature type="signal peptide" evidence="4">
    <location>
        <begin position="1"/>
        <end position="40"/>
    </location>
</feature>
<keyword evidence="2" id="KW-0808">Transferase</keyword>
<dbReference type="PROSITE" id="PS01066">
    <property type="entry name" value="UPP_SYNTHASE"/>
    <property type="match status" value="1"/>
</dbReference>
<dbReference type="RefSeq" id="XP_001696299.2">
    <property type="nucleotide sequence ID" value="XM_001696247.2"/>
</dbReference>
<dbReference type="NCBIfam" id="TIGR00055">
    <property type="entry name" value="uppS"/>
    <property type="match status" value="1"/>
</dbReference>
<dbReference type="SUPFAM" id="SSF64005">
    <property type="entry name" value="Undecaprenyl diphosphate synthase"/>
    <property type="match status" value="1"/>
</dbReference>
<dbReference type="EMBL" id="CM008967">
    <property type="protein sequence ID" value="PNW81855.1"/>
    <property type="molecule type" value="Genomic_DNA"/>
</dbReference>
<dbReference type="PANTHER" id="PTHR10291:SF43">
    <property type="entry name" value="DEHYDRODOLICHYL DIPHOSPHATE SYNTHASE COMPLEX SUBUNIT DHDDS"/>
    <property type="match status" value="1"/>
</dbReference>
<evidence type="ECO:0000313" key="6">
    <source>
        <dbReference type="Proteomes" id="UP000006906"/>
    </source>
</evidence>
<dbReference type="FunCoup" id="A0A2K3DMU4">
    <property type="interactions" value="1898"/>
</dbReference>
<sequence length="462" mass="49152">MARAGPWGLLDACAKAAVTWLRRALLFLLYLTGHVPEHVAFVMDGNRRYAERQHVDKATGHTHGYGKMVEVIHWCMELGVRHISVYAFSIDNFRRSPEEVTALMRLAEDKYFELARDNGLAEREGICMHIVGDLTLPPPSVQGAAARLMRNTAALRRHRATLNVCFSYTASEESVAAVSELQAAVRQGLLQPGDVTPVALHGALRTRHDCPPVDLLVRTSGETRLSDFLLWQVAHAHLCYLPTLWPDLSVLDFARCVLSYQRQRPLQEALRQKAAAAVAAAAEAGPGVASTGAGAGAGAGKADGQVGAAATAGGVRMACGEQQEVAAASTAGEQTGLRRRMGSSGPAGPHHVQQAPDNGISLDSAASEMRTSLWALCRRYASLAAPASMPGAKCFSSHGHSASSPEPPRADPHGSSAGSRGVPCAGEGSSGGGLEAAQWRLARFFDRLEKARIAWIASHVDL</sequence>